<reference evidence="1" key="1">
    <citation type="submission" date="2021-09" db="EMBL/GenBank/DDBJ databases">
        <title>Genome of Aequorivita sp. strain F47161.</title>
        <authorList>
            <person name="Wang Y."/>
        </authorList>
    </citation>
    <scope>NUCLEOTIDE SEQUENCE</scope>
    <source>
        <strain evidence="1">F47161</strain>
    </source>
</reference>
<evidence type="ECO:0000313" key="1">
    <source>
        <dbReference type="EMBL" id="MCG2418870.1"/>
    </source>
</evidence>
<sequence length="67" mass="8224">MLYLTENKFIEVDLTHWSILDVLDWKKPRYRVYACNQNTRIRSVTIVNKPLFNFVNYYFRYENSALV</sequence>
<evidence type="ECO:0000313" key="2">
    <source>
        <dbReference type="Proteomes" id="UP001139461"/>
    </source>
</evidence>
<comment type="caution">
    <text evidence="1">The sequence shown here is derived from an EMBL/GenBank/DDBJ whole genome shotgun (WGS) entry which is preliminary data.</text>
</comment>
<protein>
    <submittedName>
        <fullName evidence="1">Uncharacterized protein</fullName>
    </submittedName>
</protein>
<dbReference type="AlphaFoldDB" id="A0A9X1QUA0"/>
<dbReference type="EMBL" id="JAIRBA010000011">
    <property type="protein sequence ID" value="MCG2418870.1"/>
    <property type="molecule type" value="Genomic_DNA"/>
</dbReference>
<accession>A0A9X1QUA0</accession>
<dbReference type="Proteomes" id="UP001139461">
    <property type="component" value="Unassembled WGS sequence"/>
</dbReference>
<name>A0A9X1QUA0_9FLAO</name>
<dbReference type="RefSeq" id="WP_237602660.1">
    <property type="nucleotide sequence ID" value="NZ_JAIRBA010000011.1"/>
</dbReference>
<organism evidence="1 2">
    <name type="scientific">Aequorivita vitellina</name>
    <dbReference type="NCBI Taxonomy" id="2874475"/>
    <lineage>
        <taxon>Bacteria</taxon>
        <taxon>Pseudomonadati</taxon>
        <taxon>Bacteroidota</taxon>
        <taxon>Flavobacteriia</taxon>
        <taxon>Flavobacteriales</taxon>
        <taxon>Flavobacteriaceae</taxon>
        <taxon>Aequorivita</taxon>
    </lineage>
</organism>
<gene>
    <name evidence="1" type="ORF">K8089_07530</name>
</gene>
<proteinExistence type="predicted"/>
<keyword evidence="2" id="KW-1185">Reference proteome</keyword>